<dbReference type="InterPro" id="IPR048465">
    <property type="entry name" value="Maestro-like_HEAT"/>
</dbReference>
<name>A0AAE0VU51_9BIVA</name>
<evidence type="ECO:0000259" key="5">
    <source>
        <dbReference type="Pfam" id="PF23221"/>
    </source>
</evidence>
<dbReference type="Pfam" id="PF23210">
    <property type="entry name" value="HEAT_Maestro_2"/>
    <property type="match status" value="1"/>
</dbReference>
<dbReference type="InterPro" id="IPR055406">
    <property type="entry name" value="HEAT_Maestro"/>
</dbReference>
<reference evidence="7" key="3">
    <citation type="submission" date="2023-05" db="EMBL/GenBank/DDBJ databases">
        <authorList>
            <person name="Smith C.H."/>
        </authorList>
    </citation>
    <scope>NUCLEOTIDE SEQUENCE</scope>
    <source>
        <strain evidence="7">CHS0354</strain>
        <tissue evidence="7">Mantle</tissue>
    </source>
</reference>
<dbReference type="InterPro" id="IPR055408">
    <property type="entry name" value="HEAT_MROH2B-like"/>
</dbReference>
<accession>A0AAE0VU51</accession>
<evidence type="ECO:0000256" key="2">
    <source>
        <dbReference type="SAM" id="MobiDB-lite"/>
    </source>
</evidence>
<evidence type="ECO:0000256" key="1">
    <source>
        <dbReference type="ARBA" id="ARBA00022737"/>
    </source>
</evidence>
<dbReference type="Pfam" id="PF21047">
    <property type="entry name" value="HEAT_Maestro"/>
    <property type="match status" value="1"/>
</dbReference>
<dbReference type="Pfam" id="PF23221">
    <property type="entry name" value="HEAT_MROH2B_1st"/>
    <property type="match status" value="1"/>
</dbReference>
<dbReference type="PANTHER" id="PTHR23120:SF0">
    <property type="entry name" value="MAESTRO HEAT-LIKE REPEAT FAMILY MEMBER 1"/>
    <property type="match status" value="1"/>
</dbReference>
<evidence type="ECO:0000259" key="3">
    <source>
        <dbReference type="Pfam" id="PF21047"/>
    </source>
</evidence>
<dbReference type="EMBL" id="JAEAOA010001076">
    <property type="protein sequence ID" value="KAK3589095.1"/>
    <property type="molecule type" value="Genomic_DNA"/>
</dbReference>
<comment type="caution">
    <text evidence="7">The sequence shown here is derived from an EMBL/GenBank/DDBJ whole genome shotgun (WGS) entry which is preliminary data.</text>
</comment>
<evidence type="ECO:0000313" key="8">
    <source>
        <dbReference type="Proteomes" id="UP001195483"/>
    </source>
</evidence>
<feature type="domain" description="MROH2B-like N-terminal HEAT-repeats" evidence="5">
    <location>
        <begin position="41"/>
        <end position="260"/>
    </location>
</feature>
<reference evidence="7" key="1">
    <citation type="journal article" date="2021" name="Genome Biol. Evol.">
        <title>A High-Quality Reference Genome for a Parasitic Bivalve with Doubly Uniparental Inheritance (Bivalvia: Unionida).</title>
        <authorList>
            <person name="Smith C.H."/>
        </authorList>
    </citation>
    <scope>NUCLEOTIDE SEQUENCE</scope>
    <source>
        <strain evidence="7">CHS0354</strain>
    </source>
</reference>
<feature type="domain" description="MROH2B-like HEAT-repeats" evidence="4">
    <location>
        <begin position="263"/>
        <end position="927"/>
    </location>
</feature>
<feature type="region of interest" description="Disordered" evidence="2">
    <location>
        <begin position="1256"/>
        <end position="1287"/>
    </location>
</feature>
<dbReference type="InterPro" id="IPR016024">
    <property type="entry name" value="ARM-type_fold"/>
</dbReference>
<dbReference type="Gene3D" id="1.25.10.10">
    <property type="entry name" value="Leucine-rich Repeat Variant"/>
    <property type="match status" value="3"/>
</dbReference>
<protein>
    <recommendedName>
        <fullName evidence="9">Maestro heat-like repeat-containing protein family member 1</fullName>
    </recommendedName>
</protein>
<dbReference type="PANTHER" id="PTHR23120">
    <property type="entry name" value="MAESTRO-RELATED HEAT DOMAIN-CONTAINING"/>
    <property type="match status" value="1"/>
</dbReference>
<organism evidence="7 8">
    <name type="scientific">Potamilus streckersoni</name>
    <dbReference type="NCBI Taxonomy" id="2493646"/>
    <lineage>
        <taxon>Eukaryota</taxon>
        <taxon>Metazoa</taxon>
        <taxon>Spiralia</taxon>
        <taxon>Lophotrochozoa</taxon>
        <taxon>Mollusca</taxon>
        <taxon>Bivalvia</taxon>
        <taxon>Autobranchia</taxon>
        <taxon>Heteroconchia</taxon>
        <taxon>Palaeoheterodonta</taxon>
        <taxon>Unionida</taxon>
        <taxon>Unionoidea</taxon>
        <taxon>Unionidae</taxon>
        <taxon>Ambleminae</taxon>
        <taxon>Lampsilini</taxon>
        <taxon>Potamilus</taxon>
    </lineage>
</organism>
<dbReference type="SUPFAM" id="SSF48371">
    <property type="entry name" value="ARM repeat"/>
    <property type="match status" value="3"/>
</dbReference>
<dbReference type="InterPro" id="IPR045206">
    <property type="entry name" value="Maestro_heat-like_prot"/>
</dbReference>
<dbReference type="Proteomes" id="UP001195483">
    <property type="component" value="Unassembled WGS sequence"/>
</dbReference>
<sequence>MPGPEDLARSTGGQVDEMTLALIDAAYDSNQECQDIICASLVDLGKKKPELVLSLCYSYLKKHSKLAQGHRVVILQCVERIVKETLDDLDLGLAVDLIKQASNELTQSKEVVPEWQTAASGVLVALGTRFCNEVMDEMLQKFQPGVMPHFFVVQTIGNLAAANVYKMVPHLTAVLGTMLPMLGMAKQENMKWVFSTALSKFCEAVIDYIANIDKAPDPTVKKEIFSSEILAAYDILFNVWLQSKEEKLRLAIVEAIGHMTHLMARDKLAEHLPKMLQGILNLYKKHAHPLHITQGLCNVLDAACTEGNTILEPHLEGLLAALFPQIFTPPDFNNPLNVKNHNEVLRCFANLAKSFSGKLTGALLQKLESSNEKIRIGVLIIFKHLINAASKEMEDKKEVVVSGLKMMTSETNNKVKKVFAQVIIAMGHHGYMELEGGQQMIEFIVSQCALQDDAAGKRSPDPEHVSNQALRHMCENVLQLLTNTVEQMESVLWPFLLEMLIPEKYTDAMGVVCKCLATLATKKREEKAEDYDIDFETQANVPKPPVLIARLMVLAGRPQGGRGRGIHVLQLMQGISPNLHEHLVALWDTVIPKLISYIEERSQANDPEKENENWSQKTWEDLLLKLLSKTLEVIDLEEWTSELGETFSAQISLYNSMPDDKNILYKCLGITMRKSTKKDFVNKQLDMIFGTVKHTDQIEREGCAIAMGFAAASHLDAVLTKLESVTKNELMRKTSGILSFMKDKSEGDVEKIKATVMLCYGYVALFSPPTLIVSRMEATILRSLIPHFVNVKDTSVKTNLIRTVDLIGKALHPDHLGNQYNFSNRIEFINHLQSYMKAESMTTIANETRALAMNACATLVKLDPMLNDAEIFDLIKTSTDCVYGLPFEGIAGKKSGKQSSYEELLEAEVLMESTTEALHDLLIQILRKECTPANLTVIFKHLVPWLLSLQDHERQRALKTCQTMQIYLLENYNKEKHPQQFDSQNLFIARLVPRCTDPSIEVRMLSMDCIQLTLQIASCCEGFPADHKDSMIDAVPTLKERLRKGDPNIMYSVVNDLSKVIAKKLPQGQMLAFIELLQDGLVDPQSHSSSGACVVLNGVMKNRGGEVIKQVDYILGSLHEKLSQIQFAQTKMGTLRTIRTMAAHHLQAVLMSLLSYSLPFDENTVEIWKILSQDAQLTSAMLDEMIELLHKSLPYEEKKDGGRDEPVKFATPIPLAVTCAMTEIFKVEETEEEVNKKYHRLFADLMLRIGSANGVKPLTKQQQKEKDEKNKGKKKPPTPSSDKAVKPSSAAVAAFRAFLERTKSEDIIEVLNTEGCWEKFEDEDEFPEAINILCRAVVNSSVSSQYVSRIVACLNSSLSSLYDNQRIVVTSFFAELVQQKCMGDGSLVELVMNSLLGRLIDSSHIVRKLCIRGLGNVANVGTDQLCNLHEMTSQSKVQKYSTTVLSAMMAGMDDKEDPEDDITIEAMSGLSRILTEIDESHIRAILINVALRIRPCFEKEKTAVRSQAITLFGNLARFGDGPSKEPFLEQIHSNFISILLHLNDPEEDVIKACKYSLRLLGPLLGSEAINNKFQRHLLDDAKLHYGEFMNDLSKLIIQDFPEKVNFYIMGCVSFFKSMWPEVKSNAALFAGYLLGNLPKERQMGVSKEHVCAALIMLLKDQSSSVRSRTAEAISLLQDY</sequence>
<dbReference type="InterPro" id="IPR011989">
    <property type="entry name" value="ARM-like"/>
</dbReference>
<feature type="domain" description="Maestro/Maestro-like HEAT-repeats" evidence="6">
    <location>
        <begin position="1392"/>
        <end position="1677"/>
    </location>
</feature>
<dbReference type="InterPro" id="IPR056282">
    <property type="entry name" value="MROH2B-like_N_HEAT"/>
</dbReference>
<proteinExistence type="predicted"/>
<evidence type="ECO:0000259" key="4">
    <source>
        <dbReference type="Pfam" id="PF23210"/>
    </source>
</evidence>
<gene>
    <name evidence="7" type="ORF">CHS0354_017435</name>
</gene>
<keyword evidence="1" id="KW-0677">Repeat</keyword>
<keyword evidence="8" id="KW-1185">Reference proteome</keyword>
<dbReference type="Pfam" id="PF23227">
    <property type="entry name" value="HEAT_MROH2B_C"/>
    <property type="match status" value="1"/>
</dbReference>
<dbReference type="GO" id="GO:0005737">
    <property type="term" value="C:cytoplasm"/>
    <property type="evidence" value="ECO:0007669"/>
    <property type="project" value="TreeGrafter"/>
</dbReference>
<evidence type="ECO:0008006" key="9">
    <source>
        <dbReference type="Google" id="ProtNLM"/>
    </source>
</evidence>
<evidence type="ECO:0000313" key="7">
    <source>
        <dbReference type="EMBL" id="KAK3589095.1"/>
    </source>
</evidence>
<feature type="domain" description="Maestro-like HEAT-repeats" evidence="3">
    <location>
        <begin position="952"/>
        <end position="1182"/>
    </location>
</feature>
<reference evidence="7" key="2">
    <citation type="journal article" date="2021" name="Genome Biol. Evol.">
        <title>Developing a high-quality reference genome for a parasitic bivalve with doubly uniparental inheritance (Bivalvia: Unionida).</title>
        <authorList>
            <person name="Smith C.H."/>
        </authorList>
    </citation>
    <scope>NUCLEOTIDE SEQUENCE</scope>
    <source>
        <strain evidence="7">CHS0354</strain>
        <tissue evidence="7">Mantle</tissue>
    </source>
</reference>
<evidence type="ECO:0000259" key="6">
    <source>
        <dbReference type="Pfam" id="PF23227"/>
    </source>
</evidence>